<reference evidence="4 5" key="1">
    <citation type="journal article" date="2024" name="Science">
        <title>Giant polyketide synthase enzymes in the biosynthesis of giant marine polyether toxins.</title>
        <authorList>
            <person name="Fallon T.R."/>
            <person name="Shende V.V."/>
            <person name="Wierzbicki I.H."/>
            <person name="Pendleton A.L."/>
            <person name="Watervoot N.F."/>
            <person name="Auber R.P."/>
            <person name="Gonzalez D.J."/>
            <person name="Wisecaver J.H."/>
            <person name="Moore B.S."/>
        </authorList>
    </citation>
    <scope>NUCLEOTIDE SEQUENCE [LARGE SCALE GENOMIC DNA]</scope>
    <source>
        <strain evidence="4 5">12B1</strain>
    </source>
</reference>
<keyword evidence="2" id="KW-0812">Transmembrane</keyword>
<feature type="signal peptide" evidence="3">
    <location>
        <begin position="1"/>
        <end position="28"/>
    </location>
</feature>
<comment type="caution">
    <text evidence="4">The sequence shown here is derived from an EMBL/GenBank/DDBJ whole genome shotgun (WGS) entry which is preliminary data.</text>
</comment>
<evidence type="ECO:0000256" key="1">
    <source>
        <dbReference type="SAM" id="MobiDB-lite"/>
    </source>
</evidence>
<feature type="transmembrane region" description="Helical" evidence="2">
    <location>
        <begin position="320"/>
        <end position="340"/>
    </location>
</feature>
<protein>
    <submittedName>
        <fullName evidence="4">Uncharacterized protein</fullName>
    </submittedName>
</protein>
<name>A0AB34JLP7_PRYPA</name>
<evidence type="ECO:0000313" key="5">
    <source>
        <dbReference type="Proteomes" id="UP001515480"/>
    </source>
</evidence>
<keyword evidence="3" id="KW-0732">Signal</keyword>
<feature type="compositionally biased region" description="Pro residues" evidence="1">
    <location>
        <begin position="183"/>
        <end position="194"/>
    </location>
</feature>
<feature type="compositionally biased region" description="Pro residues" evidence="1">
    <location>
        <begin position="95"/>
        <end position="126"/>
    </location>
</feature>
<keyword evidence="2" id="KW-1133">Transmembrane helix</keyword>
<evidence type="ECO:0000313" key="4">
    <source>
        <dbReference type="EMBL" id="KAL1521845.1"/>
    </source>
</evidence>
<dbReference type="AlphaFoldDB" id="A0AB34JLP7"/>
<keyword evidence="5" id="KW-1185">Reference proteome</keyword>
<feature type="chain" id="PRO_5044201961" evidence="3">
    <location>
        <begin position="29"/>
        <end position="391"/>
    </location>
</feature>
<evidence type="ECO:0000256" key="2">
    <source>
        <dbReference type="SAM" id="Phobius"/>
    </source>
</evidence>
<dbReference type="Proteomes" id="UP001515480">
    <property type="component" value="Unassembled WGS sequence"/>
</dbReference>
<accession>A0AB34JLP7</accession>
<organism evidence="4 5">
    <name type="scientific">Prymnesium parvum</name>
    <name type="common">Toxic golden alga</name>
    <dbReference type="NCBI Taxonomy" id="97485"/>
    <lineage>
        <taxon>Eukaryota</taxon>
        <taxon>Haptista</taxon>
        <taxon>Haptophyta</taxon>
        <taxon>Prymnesiophyceae</taxon>
        <taxon>Prymnesiales</taxon>
        <taxon>Prymnesiaceae</taxon>
        <taxon>Prymnesium</taxon>
    </lineage>
</organism>
<gene>
    <name evidence="4" type="ORF">AB1Y20_021496</name>
</gene>
<dbReference type="EMBL" id="JBGBPQ010000007">
    <property type="protein sequence ID" value="KAL1521845.1"/>
    <property type="molecule type" value="Genomic_DNA"/>
</dbReference>
<keyword evidence="2" id="KW-0472">Membrane</keyword>
<feature type="region of interest" description="Disordered" evidence="1">
    <location>
        <begin position="89"/>
        <end position="260"/>
    </location>
</feature>
<evidence type="ECO:0000256" key="3">
    <source>
        <dbReference type="SAM" id="SignalP"/>
    </source>
</evidence>
<sequence>MAATSAARPAYARHVLLCCLALCGDASADAPCCGSGQCAQAAKASGYCFGQKSEAACHAHAVDDRPCTWTTRKGKAKCVKGRDCDGKAPALPRGAAPPPPPLAAAPLWSPPPPLAAAPLWASPPPSDEQGSLRGETFPLRESGLREDRIASRQAARQRRAPKEGPPAEGADPPSAGVLSAPPAMSPPPPPPPSPLLLAPDLDIPPPSPLLHADASSPPRGADLRPPTPSAALSSRRGDAAALPPQGTHPTARRPMTPSQLAEHAAIYGEQAARRARVHARNTLERMQAWWRRALRKPLPFGLPPLGEVDKYRELAKHPSVLGAIGFCLSVFTYCFVRWLCRLCNTRRNQHYRMYTPIEGDPFDELEQESLVIVDEGVGHVGTPKRPFIAHF</sequence>
<proteinExistence type="predicted"/>